<dbReference type="PROSITE" id="PS52050">
    <property type="entry name" value="WYL"/>
    <property type="match status" value="1"/>
</dbReference>
<dbReference type="InterPro" id="IPR026881">
    <property type="entry name" value="WYL_dom"/>
</dbReference>
<dbReference type="Gene3D" id="1.10.3680.10">
    <property type="entry name" value="TerB-like"/>
    <property type="match status" value="1"/>
</dbReference>
<dbReference type="KEGG" id="sflv:IC614_04490"/>
<proteinExistence type="predicted"/>
<dbReference type="CDD" id="cd07177">
    <property type="entry name" value="terB_like"/>
    <property type="match status" value="1"/>
</dbReference>
<keyword evidence="3" id="KW-1185">Reference proteome</keyword>
<feature type="domain" description="WYL" evidence="1">
    <location>
        <begin position="51"/>
        <end position="101"/>
    </location>
</feature>
<evidence type="ECO:0000313" key="3">
    <source>
        <dbReference type="Proteomes" id="UP000594873"/>
    </source>
</evidence>
<dbReference type="RefSeq" id="WP_200972690.1">
    <property type="nucleotide sequence ID" value="NZ_CP065592.1"/>
</dbReference>
<dbReference type="Proteomes" id="UP000594873">
    <property type="component" value="Chromosome"/>
</dbReference>
<organism evidence="2 3">
    <name type="scientific">Allosphingosinicella flava</name>
    <dbReference type="NCBI Taxonomy" id="2771430"/>
    <lineage>
        <taxon>Bacteria</taxon>
        <taxon>Pseudomonadati</taxon>
        <taxon>Pseudomonadota</taxon>
        <taxon>Alphaproteobacteria</taxon>
        <taxon>Sphingomonadales</taxon>
        <taxon>Sphingomonadaceae</taxon>
        <taxon>Allosphingosinicella</taxon>
    </lineage>
</organism>
<dbReference type="AlphaFoldDB" id="A0A7T2GL38"/>
<dbReference type="Pfam" id="PF13280">
    <property type="entry name" value="WYL"/>
    <property type="match status" value="1"/>
</dbReference>
<dbReference type="SUPFAM" id="SSF158682">
    <property type="entry name" value="TerB-like"/>
    <property type="match status" value="1"/>
</dbReference>
<gene>
    <name evidence="2" type="ORF">IC614_04490</name>
</gene>
<reference evidence="2 3" key="1">
    <citation type="submission" date="2020-11" db="EMBL/GenBank/DDBJ databases">
        <title>Genome seq and assembly of Sphingosinicella sp.</title>
        <authorList>
            <person name="Chhetri G."/>
        </authorList>
    </citation>
    <scope>NUCLEOTIDE SEQUENCE [LARGE SCALE GENOMIC DNA]</scope>
    <source>
        <strain evidence="2 3">UDD2</strain>
    </source>
</reference>
<accession>A0A7T2GL38</accession>
<dbReference type="InterPro" id="IPR029024">
    <property type="entry name" value="TerB-like"/>
</dbReference>
<protein>
    <submittedName>
        <fullName evidence="2">WYL domain-containing protein</fullName>
    </submittedName>
</protein>
<evidence type="ECO:0000313" key="2">
    <source>
        <dbReference type="EMBL" id="QPQ55849.1"/>
    </source>
</evidence>
<name>A0A7T2GL38_9SPHN</name>
<sequence length="255" mass="29164">MLQELWTTIQGKGRGRAVAPLHEEDDEDIIVPELHQAPKQPLEALSGFTCIIAYRNAKGVATQRQVTCIRLEEAASTKYLRAFCHARAANRQFRLDRIEAVADLHTAEIIAEDGVSYFSRFEVTFRQESKIGWGISVSQRADLLAGMNALVFMARCDKDYHPTERDEIEKFVCSYWVREELPGDPPMEDILAHAERLSPDPEVFYGSLIRCHEHPRLAKTIRRHIQSVIEADGLLHDHEIYWGKSIDDYFRSLTG</sequence>
<dbReference type="EMBL" id="CP065592">
    <property type="protein sequence ID" value="QPQ55849.1"/>
    <property type="molecule type" value="Genomic_DNA"/>
</dbReference>
<evidence type="ECO:0000259" key="1">
    <source>
        <dbReference type="Pfam" id="PF13280"/>
    </source>
</evidence>